<keyword evidence="2" id="KW-0723">Serine/threonine-protein kinase</keyword>
<dbReference type="GO" id="GO:0005524">
    <property type="term" value="F:ATP binding"/>
    <property type="evidence" value="ECO:0007669"/>
    <property type="project" value="UniProtKB-UniRule"/>
</dbReference>
<evidence type="ECO:0000256" key="8">
    <source>
        <dbReference type="ARBA" id="ARBA00047899"/>
    </source>
</evidence>
<feature type="domain" description="PASTA" evidence="13">
    <location>
        <begin position="372"/>
        <end position="437"/>
    </location>
</feature>
<dbReference type="PROSITE" id="PS00108">
    <property type="entry name" value="PROTEIN_KINASE_ST"/>
    <property type="match status" value="1"/>
</dbReference>
<dbReference type="AlphaFoldDB" id="A0A4Q9GY29"/>
<keyword evidence="11" id="KW-0812">Transmembrane</keyword>
<proteinExistence type="predicted"/>
<dbReference type="Pfam" id="PF00069">
    <property type="entry name" value="Pkinase"/>
    <property type="match status" value="1"/>
</dbReference>
<keyword evidence="7 10" id="KW-0067">ATP-binding</keyword>
<evidence type="ECO:0000313" key="14">
    <source>
        <dbReference type="EMBL" id="TBN58157.1"/>
    </source>
</evidence>
<dbReference type="SUPFAM" id="SSF56112">
    <property type="entry name" value="Protein kinase-like (PK-like)"/>
    <property type="match status" value="1"/>
</dbReference>
<comment type="catalytic activity">
    <reaction evidence="8">
        <text>L-threonyl-[protein] + ATP = O-phospho-L-threonyl-[protein] + ADP + H(+)</text>
        <dbReference type="Rhea" id="RHEA:46608"/>
        <dbReference type="Rhea" id="RHEA-COMP:11060"/>
        <dbReference type="Rhea" id="RHEA-COMP:11605"/>
        <dbReference type="ChEBI" id="CHEBI:15378"/>
        <dbReference type="ChEBI" id="CHEBI:30013"/>
        <dbReference type="ChEBI" id="CHEBI:30616"/>
        <dbReference type="ChEBI" id="CHEBI:61977"/>
        <dbReference type="ChEBI" id="CHEBI:456216"/>
        <dbReference type="EC" id="2.7.11.1"/>
    </reaction>
</comment>
<evidence type="ECO:0000256" key="7">
    <source>
        <dbReference type="ARBA" id="ARBA00022840"/>
    </source>
</evidence>
<dbReference type="Gene3D" id="3.30.200.20">
    <property type="entry name" value="Phosphorylase Kinase, domain 1"/>
    <property type="match status" value="1"/>
</dbReference>
<organism evidence="14 15">
    <name type="scientific">Glaciihabitans arcticus</name>
    <dbReference type="NCBI Taxonomy" id="2668039"/>
    <lineage>
        <taxon>Bacteria</taxon>
        <taxon>Bacillati</taxon>
        <taxon>Actinomycetota</taxon>
        <taxon>Actinomycetes</taxon>
        <taxon>Micrococcales</taxon>
        <taxon>Microbacteriaceae</taxon>
        <taxon>Glaciihabitans</taxon>
    </lineage>
</organism>
<dbReference type="EMBL" id="SISG01000001">
    <property type="protein sequence ID" value="TBN58157.1"/>
    <property type="molecule type" value="Genomic_DNA"/>
</dbReference>
<accession>A0A4Q9GY29</accession>
<dbReference type="InterPro" id="IPR011009">
    <property type="entry name" value="Kinase-like_dom_sf"/>
</dbReference>
<evidence type="ECO:0000256" key="10">
    <source>
        <dbReference type="PROSITE-ProRule" id="PRU10141"/>
    </source>
</evidence>
<protein>
    <recommendedName>
        <fullName evidence="1">non-specific serine/threonine protein kinase</fullName>
        <ecNumber evidence="1">2.7.11.1</ecNumber>
    </recommendedName>
</protein>
<feature type="domain" description="PASTA" evidence="13">
    <location>
        <begin position="438"/>
        <end position="506"/>
    </location>
</feature>
<dbReference type="PANTHER" id="PTHR43289:SF6">
    <property type="entry name" value="SERINE_THREONINE-PROTEIN KINASE NEKL-3"/>
    <property type="match status" value="1"/>
</dbReference>
<evidence type="ECO:0000256" key="9">
    <source>
        <dbReference type="ARBA" id="ARBA00048679"/>
    </source>
</evidence>
<dbReference type="Gene3D" id="3.30.10.20">
    <property type="match status" value="2"/>
</dbReference>
<dbReference type="RefSeq" id="WP_130982264.1">
    <property type="nucleotide sequence ID" value="NZ_SISG01000001.1"/>
</dbReference>
<evidence type="ECO:0000259" key="12">
    <source>
        <dbReference type="PROSITE" id="PS50011"/>
    </source>
</evidence>
<evidence type="ECO:0000256" key="5">
    <source>
        <dbReference type="ARBA" id="ARBA00022741"/>
    </source>
</evidence>
<sequence>MTDGVAQSVRLLAGRYQVGDLIGRGGMADVHVGTDSRLGRRVAIKLLKPQLATDPAFRSRFRREAQDAAKMAHPTIVRIFDAGEETVRDSLGAEIQVPFIIMEFVDGRLLKDMIAQGPLESAEAVRITEQVLTALEYSHRAGVVHRDIKPGNIMVTTSGQVKVMDFGIARAISESSASIAETSTIVGTAQYFSPEQARGEAVDARTDLYSMGIVLFEMLTGRAPFTGENPVAVAYQHVNQPAPRPSALNPSVSASLDAVVLRSIAKDRFERFQSAAEFRADVESAGAGAAVTRKLPANDFNSTLFGVNPTATSGQEATLRQLSAEETDRSVRTQARPPVAWIWGGIAVLAVVIVAVGFWAFSLTQTSFGGEGVSATVPVVEKLGWDEAAAKLETAKLSPQRVDKVDDSVQAGTVISTDPPAGVTVPPNTSIIVYVSSGGAKVKIPELAGLTQAAARDRLEALGITLGVTTTSHSATIKKGVVISSSVPTGTLVTPSDTTLDLVVSDGLISVPDVVGQSIGEATSVLSGPDLQLQVNAVPDLNCTGDKVKSQSIKGDNPQRSKVTISYCAKS</sequence>
<dbReference type="EC" id="2.7.11.1" evidence="1"/>
<keyword evidence="11" id="KW-0472">Membrane</keyword>
<dbReference type="FunFam" id="1.10.510.10:FF:000021">
    <property type="entry name" value="Serine/threonine protein kinase"/>
    <property type="match status" value="1"/>
</dbReference>
<evidence type="ECO:0000256" key="2">
    <source>
        <dbReference type="ARBA" id="ARBA00022527"/>
    </source>
</evidence>
<evidence type="ECO:0000256" key="4">
    <source>
        <dbReference type="ARBA" id="ARBA00022737"/>
    </source>
</evidence>
<evidence type="ECO:0000256" key="6">
    <source>
        <dbReference type="ARBA" id="ARBA00022777"/>
    </source>
</evidence>
<comment type="caution">
    <text evidence="14">The sequence shown here is derived from an EMBL/GenBank/DDBJ whole genome shotgun (WGS) entry which is preliminary data.</text>
</comment>
<dbReference type="PANTHER" id="PTHR43289">
    <property type="entry name" value="MITOGEN-ACTIVATED PROTEIN KINASE KINASE KINASE 20-RELATED"/>
    <property type="match status" value="1"/>
</dbReference>
<evidence type="ECO:0000256" key="3">
    <source>
        <dbReference type="ARBA" id="ARBA00022679"/>
    </source>
</evidence>
<dbReference type="NCBIfam" id="NF033483">
    <property type="entry name" value="PknB_PASTA_kin"/>
    <property type="match status" value="1"/>
</dbReference>
<dbReference type="PROSITE" id="PS00107">
    <property type="entry name" value="PROTEIN_KINASE_ATP"/>
    <property type="match status" value="1"/>
</dbReference>
<evidence type="ECO:0000256" key="1">
    <source>
        <dbReference type="ARBA" id="ARBA00012513"/>
    </source>
</evidence>
<feature type="domain" description="Protein kinase" evidence="12">
    <location>
        <begin position="16"/>
        <end position="283"/>
    </location>
</feature>
<keyword evidence="5 10" id="KW-0547">Nucleotide-binding</keyword>
<dbReference type="GO" id="GO:0045717">
    <property type="term" value="P:negative regulation of fatty acid biosynthetic process"/>
    <property type="evidence" value="ECO:0007669"/>
    <property type="project" value="UniProtKB-ARBA"/>
</dbReference>
<dbReference type="SMART" id="SM00740">
    <property type="entry name" value="PASTA"/>
    <property type="match status" value="2"/>
</dbReference>
<dbReference type="PROSITE" id="PS50011">
    <property type="entry name" value="PROTEIN_KINASE_DOM"/>
    <property type="match status" value="1"/>
</dbReference>
<reference evidence="15" key="1">
    <citation type="submission" date="2019-02" db="EMBL/GenBank/DDBJ databases">
        <title>Glaciihabitans arcticus sp. nov., a psychrotolerant bacterium isolated from polar soil.</title>
        <authorList>
            <person name="Dahal R.H."/>
        </authorList>
    </citation>
    <scope>NUCLEOTIDE SEQUENCE [LARGE SCALE GENOMIC DNA]</scope>
    <source>
        <strain evidence="15">RP-3-7</strain>
    </source>
</reference>
<dbReference type="FunFam" id="3.30.200.20:FF:000035">
    <property type="entry name" value="Serine/threonine protein kinase Stk1"/>
    <property type="match status" value="1"/>
</dbReference>
<evidence type="ECO:0000256" key="11">
    <source>
        <dbReference type="SAM" id="Phobius"/>
    </source>
</evidence>
<feature type="transmembrane region" description="Helical" evidence="11">
    <location>
        <begin position="340"/>
        <end position="361"/>
    </location>
</feature>
<dbReference type="Pfam" id="PF03793">
    <property type="entry name" value="PASTA"/>
    <property type="match status" value="2"/>
</dbReference>
<comment type="catalytic activity">
    <reaction evidence="9">
        <text>L-seryl-[protein] + ATP = O-phospho-L-seryl-[protein] + ADP + H(+)</text>
        <dbReference type="Rhea" id="RHEA:17989"/>
        <dbReference type="Rhea" id="RHEA-COMP:9863"/>
        <dbReference type="Rhea" id="RHEA-COMP:11604"/>
        <dbReference type="ChEBI" id="CHEBI:15378"/>
        <dbReference type="ChEBI" id="CHEBI:29999"/>
        <dbReference type="ChEBI" id="CHEBI:30616"/>
        <dbReference type="ChEBI" id="CHEBI:83421"/>
        <dbReference type="ChEBI" id="CHEBI:456216"/>
        <dbReference type="EC" id="2.7.11.1"/>
    </reaction>
</comment>
<dbReference type="InterPro" id="IPR005543">
    <property type="entry name" value="PASTA_dom"/>
</dbReference>
<dbReference type="CDD" id="cd14014">
    <property type="entry name" value="STKc_PknB_like"/>
    <property type="match status" value="1"/>
</dbReference>
<keyword evidence="4" id="KW-0677">Repeat</keyword>
<gene>
    <name evidence="14" type="primary">pknB</name>
    <name evidence="14" type="ORF">EYE40_12585</name>
</gene>
<dbReference type="GO" id="GO:0004674">
    <property type="term" value="F:protein serine/threonine kinase activity"/>
    <property type="evidence" value="ECO:0007669"/>
    <property type="project" value="UniProtKB-KW"/>
</dbReference>
<keyword evidence="3" id="KW-0808">Transferase</keyword>
<dbReference type="SMART" id="SM00220">
    <property type="entry name" value="S_TKc"/>
    <property type="match status" value="1"/>
</dbReference>
<evidence type="ECO:0000313" key="15">
    <source>
        <dbReference type="Proteomes" id="UP000294194"/>
    </source>
</evidence>
<name>A0A4Q9GY29_9MICO</name>
<keyword evidence="15" id="KW-1185">Reference proteome</keyword>
<dbReference type="PROSITE" id="PS51178">
    <property type="entry name" value="PASTA"/>
    <property type="match status" value="2"/>
</dbReference>
<dbReference type="Proteomes" id="UP000294194">
    <property type="component" value="Unassembled WGS sequence"/>
</dbReference>
<dbReference type="InterPro" id="IPR000719">
    <property type="entry name" value="Prot_kinase_dom"/>
</dbReference>
<dbReference type="InterPro" id="IPR017441">
    <property type="entry name" value="Protein_kinase_ATP_BS"/>
</dbReference>
<dbReference type="Gene3D" id="1.10.510.10">
    <property type="entry name" value="Transferase(Phosphotransferase) domain 1"/>
    <property type="match status" value="1"/>
</dbReference>
<dbReference type="CDD" id="cd06577">
    <property type="entry name" value="PASTA_pknB"/>
    <property type="match status" value="2"/>
</dbReference>
<keyword evidence="6 14" id="KW-0418">Kinase</keyword>
<evidence type="ECO:0000259" key="13">
    <source>
        <dbReference type="PROSITE" id="PS51178"/>
    </source>
</evidence>
<dbReference type="InterPro" id="IPR008271">
    <property type="entry name" value="Ser/Thr_kinase_AS"/>
</dbReference>
<keyword evidence="11" id="KW-1133">Transmembrane helix</keyword>
<feature type="binding site" evidence="10">
    <location>
        <position position="45"/>
    </location>
    <ligand>
        <name>ATP</name>
        <dbReference type="ChEBI" id="CHEBI:30616"/>
    </ligand>
</feature>